<protein>
    <recommendedName>
        <fullName evidence="4">DUF4283 domain-containing protein</fullName>
    </recommendedName>
</protein>
<comment type="caution">
    <text evidence="2">The sequence shown here is derived from an EMBL/GenBank/DDBJ whole genome shotgun (WGS) entry which is preliminary data.</text>
</comment>
<sequence length="212" mass="23531">MANSSSQTNIPPPGVSIRDSVSQITPVLVAETSEQQLLVSPSRNLVGFVMQGITFRQQVVFEGLLKPWQCKFIVKELWIQFYDVPAPLFNLEFAHQMGAWFGTPFVAMIITGYHQGNRLNYLRTRVSLDLSKPLPVDITIKRRTGYRPHAPNGRSPSTSHATVMSSNNKNNVHGNHHSENSASTPQTIPPMDNIQSSMNIPPPLSSTILNTL</sequence>
<name>A0A9Q0R1Y5_9MAGN</name>
<accession>A0A9Q0R1Y5</accession>
<proteinExistence type="predicted"/>
<evidence type="ECO:0008006" key="4">
    <source>
        <dbReference type="Google" id="ProtNLM"/>
    </source>
</evidence>
<evidence type="ECO:0000256" key="1">
    <source>
        <dbReference type="SAM" id="MobiDB-lite"/>
    </source>
</evidence>
<evidence type="ECO:0000313" key="2">
    <source>
        <dbReference type="EMBL" id="KAJ4980425.1"/>
    </source>
</evidence>
<reference evidence="2" key="1">
    <citation type="journal article" date="2023" name="Plant J.">
        <title>The genome of the king protea, Protea cynaroides.</title>
        <authorList>
            <person name="Chang J."/>
            <person name="Duong T.A."/>
            <person name="Schoeman C."/>
            <person name="Ma X."/>
            <person name="Roodt D."/>
            <person name="Barker N."/>
            <person name="Li Z."/>
            <person name="Van de Peer Y."/>
            <person name="Mizrachi E."/>
        </authorList>
    </citation>
    <scope>NUCLEOTIDE SEQUENCE</scope>
    <source>
        <tissue evidence="2">Young leaves</tissue>
    </source>
</reference>
<organism evidence="2 3">
    <name type="scientific">Protea cynaroides</name>
    <dbReference type="NCBI Taxonomy" id="273540"/>
    <lineage>
        <taxon>Eukaryota</taxon>
        <taxon>Viridiplantae</taxon>
        <taxon>Streptophyta</taxon>
        <taxon>Embryophyta</taxon>
        <taxon>Tracheophyta</taxon>
        <taxon>Spermatophyta</taxon>
        <taxon>Magnoliopsida</taxon>
        <taxon>Proteales</taxon>
        <taxon>Proteaceae</taxon>
        <taxon>Protea</taxon>
    </lineage>
</organism>
<feature type="compositionally biased region" description="Polar residues" evidence="1">
    <location>
        <begin position="154"/>
        <end position="173"/>
    </location>
</feature>
<dbReference type="EMBL" id="JAMYWD010000001">
    <property type="protein sequence ID" value="KAJ4980425.1"/>
    <property type="molecule type" value="Genomic_DNA"/>
</dbReference>
<dbReference type="Proteomes" id="UP001141806">
    <property type="component" value="Unassembled WGS sequence"/>
</dbReference>
<dbReference type="OrthoDB" id="682783at2759"/>
<gene>
    <name evidence="2" type="ORF">NE237_031262</name>
</gene>
<keyword evidence="3" id="KW-1185">Reference proteome</keyword>
<feature type="region of interest" description="Disordered" evidence="1">
    <location>
        <begin position="145"/>
        <end position="212"/>
    </location>
</feature>
<dbReference type="AlphaFoldDB" id="A0A9Q0R1Y5"/>
<evidence type="ECO:0000313" key="3">
    <source>
        <dbReference type="Proteomes" id="UP001141806"/>
    </source>
</evidence>
<feature type="compositionally biased region" description="Polar residues" evidence="1">
    <location>
        <begin position="193"/>
        <end position="212"/>
    </location>
</feature>